<dbReference type="PANTHER" id="PTHR38522">
    <property type="entry name" value="PLASMA MEMBRANE-ASSOCIATED CATION-BINDING PROTEIN 1"/>
    <property type="match status" value="1"/>
</dbReference>
<evidence type="ECO:0000313" key="2">
    <source>
        <dbReference type="EMBL" id="CAH9106508.1"/>
    </source>
</evidence>
<feature type="region of interest" description="Disordered" evidence="1">
    <location>
        <begin position="133"/>
        <end position="197"/>
    </location>
</feature>
<dbReference type="OrthoDB" id="1933409at2759"/>
<dbReference type="InterPro" id="IPR008469">
    <property type="entry name" value="DREPP"/>
</dbReference>
<gene>
    <name evidence="2" type="ORF">CEURO_LOCUS17315</name>
</gene>
<dbReference type="PANTHER" id="PTHR38522:SF2">
    <property type="entry name" value="PLASMA MEMBRANE-ASSOCIATED CATION-BINDING PROTEIN 1"/>
    <property type="match status" value="1"/>
</dbReference>
<evidence type="ECO:0000313" key="3">
    <source>
        <dbReference type="Proteomes" id="UP001152484"/>
    </source>
</evidence>
<proteinExistence type="predicted"/>
<reference evidence="2" key="1">
    <citation type="submission" date="2022-07" db="EMBL/GenBank/DDBJ databases">
        <authorList>
            <person name="Macas J."/>
            <person name="Novak P."/>
            <person name="Neumann P."/>
        </authorList>
    </citation>
    <scope>NUCLEOTIDE SEQUENCE</scope>
</reference>
<dbReference type="Proteomes" id="UP001152484">
    <property type="component" value="Unassembled WGS sequence"/>
</dbReference>
<dbReference type="GO" id="GO:0005886">
    <property type="term" value="C:plasma membrane"/>
    <property type="evidence" value="ECO:0007669"/>
    <property type="project" value="InterPro"/>
</dbReference>
<sequence length="197" mass="21378">MNYWKSKVLPKIKKAFEKNNPKKAAAAEACKAFDESKDQFGKEFEDKKSELQPKVVEIYEASSAQTKKLIKEQKGVGLKKNSAAVQKFLDELVKIDFPGSKLVSEASSKLGPAYVAGPVTFLVEKFSLLIPEEKKEEEAPVGEGKEEIVVREESKAEVPPPVVEAAPAAETPAEPAAAAEPPKEEEKPATAVDPTKA</sequence>
<name>A0A9P0ZPW8_CUSEU</name>
<keyword evidence="3" id="KW-1185">Reference proteome</keyword>
<comment type="caution">
    <text evidence="2">The sequence shown here is derived from an EMBL/GenBank/DDBJ whole genome shotgun (WGS) entry which is preliminary data.</text>
</comment>
<dbReference type="AlphaFoldDB" id="A0A9P0ZPW8"/>
<accession>A0A9P0ZPW8</accession>
<feature type="compositionally biased region" description="Low complexity" evidence="1">
    <location>
        <begin position="163"/>
        <end position="180"/>
    </location>
</feature>
<organism evidence="2 3">
    <name type="scientific">Cuscuta europaea</name>
    <name type="common">European dodder</name>
    <dbReference type="NCBI Taxonomy" id="41803"/>
    <lineage>
        <taxon>Eukaryota</taxon>
        <taxon>Viridiplantae</taxon>
        <taxon>Streptophyta</taxon>
        <taxon>Embryophyta</taxon>
        <taxon>Tracheophyta</taxon>
        <taxon>Spermatophyta</taxon>
        <taxon>Magnoliopsida</taxon>
        <taxon>eudicotyledons</taxon>
        <taxon>Gunneridae</taxon>
        <taxon>Pentapetalae</taxon>
        <taxon>asterids</taxon>
        <taxon>lamiids</taxon>
        <taxon>Solanales</taxon>
        <taxon>Convolvulaceae</taxon>
        <taxon>Cuscuteae</taxon>
        <taxon>Cuscuta</taxon>
        <taxon>Cuscuta subgen. Cuscuta</taxon>
    </lineage>
</organism>
<protein>
    <recommendedName>
        <fullName evidence="4">Plasma membrane-associated cation-binding protein 1</fullName>
    </recommendedName>
</protein>
<feature type="compositionally biased region" description="Basic and acidic residues" evidence="1">
    <location>
        <begin position="133"/>
        <end position="156"/>
    </location>
</feature>
<evidence type="ECO:0000256" key="1">
    <source>
        <dbReference type="SAM" id="MobiDB-lite"/>
    </source>
</evidence>
<evidence type="ECO:0008006" key="4">
    <source>
        <dbReference type="Google" id="ProtNLM"/>
    </source>
</evidence>
<dbReference type="EMBL" id="CAMAPE010000050">
    <property type="protein sequence ID" value="CAH9106508.1"/>
    <property type="molecule type" value="Genomic_DNA"/>
</dbReference>
<dbReference type="Pfam" id="PF05558">
    <property type="entry name" value="DREPP"/>
    <property type="match status" value="1"/>
</dbReference>